<keyword evidence="1" id="KW-0812">Transmembrane</keyword>
<gene>
    <name evidence="2" type="ORF">NGB36_15340</name>
</gene>
<protein>
    <recommendedName>
        <fullName evidence="4">Integral membrane protein</fullName>
    </recommendedName>
</protein>
<feature type="transmembrane region" description="Helical" evidence="1">
    <location>
        <begin position="12"/>
        <end position="32"/>
    </location>
</feature>
<evidence type="ECO:0000313" key="2">
    <source>
        <dbReference type="EMBL" id="MCQ4081945.1"/>
    </source>
</evidence>
<sequence>MAATCSVRLLRWVTVAGLVVDAYVHAHLAGAYDPVRATVSQGTLFRAEAAAAALAALLLVVAGRRRLVWAYALVVSAAGLAAVLLYRYVDVGAWGPFPNMYEPAWFTEKTVSAVGEAVSTVGAALGLLVLPRSRRGSPQL</sequence>
<organism evidence="2 3">
    <name type="scientific">Streptomyces humicola</name>
    <dbReference type="NCBI Taxonomy" id="2953240"/>
    <lineage>
        <taxon>Bacteria</taxon>
        <taxon>Bacillati</taxon>
        <taxon>Actinomycetota</taxon>
        <taxon>Actinomycetes</taxon>
        <taxon>Kitasatosporales</taxon>
        <taxon>Streptomycetaceae</taxon>
        <taxon>Streptomyces</taxon>
    </lineage>
</organism>
<comment type="caution">
    <text evidence="2">The sequence shown here is derived from an EMBL/GenBank/DDBJ whole genome shotgun (WGS) entry which is preliminary data.</text>
</comment>
<evidence type="ECO:0000256" key="1">
    <source>
        <dbReference type="SAM" id="Phobius"/>
    </source>
</evidence>
<reference evidence="2" key="1">
    <citation type="submission" date="2022-06" db="EMBL/GenBank/DDBJ databases">
        <title>Draft genome sequence of Streptomyces sp. RB6PN25 isolated from peat swamp forest in Thailand.</title>
        <authorList>
            <person name="Duangmal K."/>
            <person name="Klaysubun C."/>
        </authorList>
    </citation>
    <scope>NUCLEOTIDE SEQUENCE</scope>
    <source>
        <strain evidence="2">RB6PN25</strain>
    </source>
</reference>
<proteinExistence type="predicted"/>
<name>A0ABT1PWA5_9ACTN</name>
<feature type="transmembrane region" description="Helical" evidence="1">
    <location>
        <begin position="109"/>
        <end position="130"/>
    </location>
</feature>
<dbReference type="RefSeq" id="WP_255920840.1">
    <property type="nucleotide sequence ID" value="NZ_JANFNG010000010.1"/>
</dbReference>
<evidence type="ECO:0000313" key="3">
    <source>
        <dbReference type="Proteomes" id="UP001057702"/>
    </source>
</evidence>
<accession>A0ABT1PWA5</accession>
<keyword evidence="1" id="KW-1133">Transmembrane helix</keyword>
<dbReference type="Proteomes" id="UP001057702">
    <property type="component" value="Unassembled WGS sequence"/>
</dbReference>
<feature type="transmembrane region" description="Helical" evidence="1">
    <location>
        <begin position="68"/>
        <end position="89"/>
    </location>
</feature>
<keyword evidence="1" id="KW-0472">Membrane</keyword>
<dbReference type="EMBL" id="JANFNG010000010">
    <property type="protein sequence ID" value="MCQ4081945.1"/>
    <property type="molecule type" value="Genomic_DNA"/>
</dbReference>
<keyword evidence="3" id="KW-1185">Reference proteome</keyword>
<evidence type="ECO:0008006" key="4">
    <source>
        <dbReference type="Google" id="ProtNLM"/>
    </source>
</evidence>
<feature type="transmembrane region" description="Helical" evidence="1">
    <location>
        <begin position="44"/>
        <end position="61"/>
    </location>
</feature>